<keyword evidence="5" id="KW-0560">Oxidoreductase</keyword>
<proteinExistence type="inferred from homology"/>
<dbReference type="Gene3D" id="3.10.180.10">
    <property type="entry name" value="2,3-Dihydroxybiphenyl 1,2-Dioxygenase, domain 1"/>
    <property type="match status" value="1"/>
</dbReference>
<evidence type="ECO:0000256" key="3">
    <source>
        <dbReference type="ARBA" id="ARBA00023251"/>
    </source>
</evidence>
<sequence length="148" mass="16424">MEPPLIPELAVRDTEISLAFYCNMLGFRLDYARPEEGFAMLALGEARLMLDQIGQGRDFDGGHLPSAPPFGMGLNLQLRVPALTPILERLARAHHPLLIPEETRWYRNGETELGQRQCVVADPDGYLIRPVEEIGTRPARPAVPGEAP</sequence>
<name>A0A1I3P3Z8_9RHOB</name>
<dbReference type="EMBL" id="FORH01000002">
    <property type="protein sequence ID" value="SFJ16254.1"/>
    <property type="molecule type" value="Genomic_DNA"/>
</dbReference>
<reference evidence="6" key="1">
    <citation type="submission" date="2016-10" db="EMBL/GenBank/DDBJ databases">
        <authorList>
            <person name="Varghese N."/>
            <person name="Submissions S."/>
        </authorList>
    </citation>
    <scope>NUCLEOTIDE SEQUENCE [LARGE SCALE GENOMIC DNA]</scope>
    <source>
        <strain evidence="6">DSM 26471</strain>
    </source>
</reference>
<protein>
    <recommendedName>
        <fullName evidence="2">Bleomycin resistance protein</fullName>
    </recommendedName>
</protein>
<organism evidence="5 6">
    <name type="scientific">Celeribacter neptunius</name>
    <dbReference type="NCBI Taxonomy" id="588602"/>
    <lineage>
        <taxon>Bacteria</taxon>
        <taxon>Pseudomonadati</taxon>
        <taxon>Pseudomonadota</taxon>
        <taxon>Alphaproteobacteria</taxon>
        <taxon>Rhodobacterales</taxon>
        <taxon>Roseobacteraceae</taxon>
        <taxon>Celeribacter</taxon>
    </lineage>
</organism>
<evidence type="ECO:0000313" key="5">
    <source>
        <dbReference type="EMBL" id="SFJ16254.1"/>
    </source>
</evidence>
<evidence type="ECO:0000256" key="2">
    <source>
        <dbReference type="ARBA" id="ARBA00021572"/>
    </source>
</evidence>
<comment type="similarity">
    <text evidence="1">Belongs to the bleomycin resistance protein family.</text>
</comment>
<dbReference type="PROSITE" id="PS51819">
    <property type="entry name" value="VOC"/>
    <property type="match status" value="1"/>
</dbReference>
<dbReference type="Proteomes" id="UP000199630">
    <property type="component" value="Unassembled WGS sequence"/>
</dbReference>
<dbReference type="OrthoDB" id="284897at2"/>
<dbReference type="CDD" id="cd08349">
    <property type="entry name" value="BLMA_like"/>
    <property type="match status" value="1"/>
</dbReference>
<evidence type="ECO:0000259" key="4">
    <source>
        <dbReference type="PROSITE" id="PS51819"/>
    </source>
</evidence>
<keyword evidence="6" id="KW-1185">Reference proteome</keyword>
<dbReference type="STRING" id="588602.SAMN04487991_1558"/>
<dbReference type="AlphaFoldDB" id="A0A1I3P3Z8"/>
<dbReference type="SUPFAM" id="SSF54593">
    <property type="entry name" value="Glyoxalase/Bleomycin resistance protein/Dihydroxybiphenyl dioxygenase"/>
    <property type="match status" value="1"/>
</dbReference>
<dbReference type="InterPro" id="IPR029068">
    <property type="entry name" value="Glyas_Bleomycin-R_OHBP_Dase"/>
</dbReference>
<feature type="domain" description="VOC" evidence="4">
    <location>
        <begin position="3"/>
        <end position="133"/>
    </location>
</feature>
<dbReference type="GO" id="GO:0051213">
    <property type="term" value="F:dioxygenase activity"/>
    <property type="evidence" value="ECO:0007669"/>
    <property type="project" value="UniProtKB-KW"/>
</dbReference>
<dbReference type="GO" id="GO:0046677">
    <property type="term" value="P:response to antibiotic"/>
    <property type="evidence" value="ECO:0007669"/>
    <property type="project" value="UniProtKB-KW"/>
</dbReference>
<dbReference type="Pfam" id="PF00903">
    <property type="entry name" value="Glyoxalase"/>
    <property type="match status" value="1"/>
</dbReference>
<dbReference type="InterPro" id="IPR037523">
    <property type="entry name" value="VOC_core"/>
</dbReference>
<dbReference type="InterPro" id="IPR004360">
    <property type="entry name" value="Glyas_Fos-R_dOase_dom"/>
</dbReference>
<accession>A0A1I3P3Z8</accession>
<evidence type="ECO:0000313" key="6">
    <source>
        <dbReference type="Proteomes" id="UP000199630"/>
    </source>
</evidence>
<dbReference type="InterPro" id="IPR000335">
    <property type="entry name" value="Bleomycin-R"/>
</dbReference>
<evidence type="ECO:0000256" key="1">
    <source>
        <dbReference type="ARBA" id="ARBA00011051"/>
    </source>
</evidence>
<gene>
    <name evidence="5" type="ORF">SAMN04487991_1558</name>
</gene>
<keyword evidence="3" id="KW-0046">Antibiotic resistance</keyword>
<dbReference type="RefSeq" id="WP_090059701.1">
    <property type="nucleotide sequence ID" value="NZ_FORH01000002.1"/>
</dbReference>
<keyword evidence="5" id="KW-0223">Dioxygenase</keyword>